<reference evidence="3 4" key="1">
    <citation type="submission" date="2018-01" db="EMBL/GenBank/DDBJ databases">
        <title>Genomic Encyclopedia of Archaeal and Bacterial Type Strains, Phase II (KMG-II): from individual species to whole genera.</title>
        <authorList>
            <person name="Goeker M."/>
        </authorList>
    </citation>
    <scope>NUCLEOTIDE SEQUENCE [LARGE SCALE GENOMIC DNA]</scope>
    <source>
        <strain evidence="3 4">DSM 17023</strain>
    </source>
</reference>
<evidence type="ECO:0000313" key="3">
    <source>
        <dbReference type="EMBL" id="POF34667.1"/>
    </source>
</evidence>
<feature type="chain" id="PRO_5015590842" evidence="2">
    <location>
        <begin position="24"/>
        <end position="221"/>
    </location>
</feature>
<dbReference type="OrthoDB" id="7876121at2"/>
<dbReference type="EMBL" id="PPCN01000001">
    <property type="protein sequence ID" value="POF34667.1"/>
    <property type="molecule type" value="Genomic_DNA"/>
</dbReference>
<sequence>MKIGKCVATFIVFLLLPSFEAGARGGDDSSVTTTEAQRFIQEVMEHLSQIPDDAIADGPSETFSGTDGEDERDPKLTGADDYSDTRDVVWLIMNDSNECLSGLLPEYRIDCMVSVFARASSTMEQWPNYWEAGEELRKLSRKLNGIVSKYADPNAPDVTEKKHPYRAVFKTNLARANQETVTAIDETVTRLLRSVGDSKKRKVHYSRIAAAVGSTKRLLRS</sequence>
<feature type="region of interest" description="Disordered" evidence="1">
    <location>
        <begin position="51"/>
        <end position="80"/>
    </location>
</feature>
<evidence type="ECO:0000256" key="1">
    <source>
        <dbReference type="SAM" id="MobiDB-lite"/>
    </source>
</evidence>
<comment type="caution">
    <text evidence="3">The sequence shown here is derived from an EMBL/GenBank/DDBJ whole genome shotgun (WGS) entry which is preliminary data.</text>
</comment>
<name>A0A2S3V3V2_9HYPH</name>
<feature type="signal peptide" evidence="2">
    <location>
        <begin position="1"/>
        <end position="23"/>
    </location>
</feature>
<evidence type="ECO:0000313" key="4">
    <source>
        <dbReference type="Proteomes" id="UP000236959"/>
    </source>
</evidence>
<evidence type="ECO:0000256" key="2">
    <source>
        <dbReference type="SAM" id="SignalP"/>
    </source>
</evidence>
<dbReference type="RefSeq" id="WP_146048512.1">
    <property type="nucleotide sequence ID" value="NZ_PPCN01000001.1"/>
</dbReference>
<organism evidence="3 4">
    <name type="scientific">Roseibium marinum</name>
    <dbReference type="NCBI Taxonomy" id="281252"/>
    <lineage>
        <taxon>Bacteria</taxon>
        <taxon>Pseudomonadati</taxon>
        <taxon>Pseudomonadota</taxon>
        <taxon>Alphaproteobacteria</taxon>
        <taxon>Hyphomicrobiales</taxon>
        <taxon>Stappiaceae</taxon>
        <taxon>Roseibium</taxon>
    </lineage>
</organism>
<accession>A0A2S3V3V2</accession>
<keyword evidence="4" id="KW-1185">Reference proteome</keyword>
<dbReference type="Proteomes" id="UP000236959">
    <property type="component" value="Unassembled WGS sequence"/>
</dbReference>
<dbReference type="AlphaFoldDB" id="A0A2S3V3V2"/>
<proteinExistence type="predicted"/>
<protein>
    <submittedName>
        <fullName evidence="3">Uncharacterized protein</fullName>
    </submittedName>
</protein>
<keyword evidence="2" id="KW-0732">Signal</keyword>
<gene>
    <name evidence="3" type="ORF">CLV41_1011125</name>
</gene>